<dbReference type="GO" id="GO:0006352">
    <property type="term" value="P:DNA-templated transcription initiation"/>
    <property type="evidence" value="ECO:0007669"/>
    <property type="project" value="InterPro"/>
</dbReference>
<evidence type="ECO:0000259" key="6">
    <source>
        <dbReference type="Pfam" id="PF08281"/>
    </source>
</evidence>
<dbReference type="EMBL" id="JAARLZ010000004">
    <property type="protein sequence ID" value="NII06708.1"/>
    <property type="molecule type" value="Genomic_DNA"/>
</dbReference>
<dbReference type="PANTHER" id="PTHR43133:SF63">
    <property type="entry name" value="RNA POLYMERASE SIGMA FACTOR FECI-RELATED"/>
    <property type="match status" value="1"/>
</dbReference>
<feature type="domain" description="RNA polymerase sigma factor 70 region 4 type 2" evidence="6">
    <location>
        <begin position="123"/>
        <end position="175"/>
    </location>
</feature>
<organism evidence="7 8">
    <name type="scientific">Luteibacter anthropi</name>
    <dbReference type="NCBI Taxonomy" id="564369"/>
    <lineage>
        <taxon>Bacteria</taxon>
        <taxon>Pseudomonadati</taxon>
        <taxon>Pseudomonadota</taxon>
        <taxon>Gammaproteobacteria</taxon>
        <taxon>Lysobacterales</taxon>
        <taxon>Rhodanobacteraceae</taxon>
        <taxon>Luteibacter</taxon>
    </lineage>
</organism>
<dbReference type="SUPFAM" id="SSF88946">
    <property type="entry name" value="Sigma2 domain of RNA polymerase sigma factors"/>
    <property type="match status" value="1"/>
</dbReference>
<keyword evidence="4" id="KW-0804">Transcription</keyword>
<dbReference type="RefSeq" id="WP_166947886.1">
    <property type="nucleotide sequence ID" value="NZ_CP077072.1"/>
</dbReference>
<dbReference type="NCBIfam" id="TIGR02937">
    <property type="entry name" value="sigma70-ECF"/>
    <property type="match status" value="1"/>
</dbReference>
<keyword evidence="8" id="KW-1185">Reference proteome</keyword>
<dbReference type="InterPro" id="IPR036388">
    <property type="entry name" value="WH-like_DNA-bd_sf"/>
</dbReference>
<keyword evidence="2" id="KW-0805">Transcription regulation</keyword>
<dbReference type="InterPro" id="IPR013249">
    <property type="entry name" value="RNA_pol_sigma70_r4_t2"/>
</dbReference>
<dbReference type="PANTHER" id="PTHR43133">
    <property type="entry name" value="RNA POLYMERASE ECF-TYPE SIGMA FACTO"/>
    <property type="match status" value="1"/>
</dbReference>
<dbReference type="Gene3D" id="1.10.10.10">
    <property type="entry name" value="Winged helix-like DNA-binding domain superfamily/Winged helix DNA-binding domain"/>
    <property type="match status" value="1"/>
</dbReference>
<sequence length="187" mass="21259">MGRSSIDGGQPAESSVETISFERFVREQRNPLLGFLRRRVSSEEDAQDIAQESLARLIRYRDHAPETWSALLYRIAINALNDRARRAQTHHLTDHVSLDENVHALASSEQAHEHRLDTHRELARVQQALLRLPPRCRDIYLLNRIDGMSYPEIATHCGISVKAVEKQIGKALALLRKQLGELDAGRN</sequence>
<evidence type="ECO:0000256" key="2">
    <source>
        <dbReference type="ARBA" id="ARBA00023015"/>
    </source>
</evidence>
<evidence type="ECO:0000313" key="8">
    <source>
        <dbReference type="Proteomes" id="UP000490980"/>
    </source>
</evidence>
<dbReference type="GO" id="GO:0016987">
    <property type="term" value="F:sigma factor activity"/>
    <property type="evidence" value="ECO:0007669"/>
    <property type="project" value="UniProtKB-KW"/>
</dbReference>
<dbReference type="GO" id="GO:0003677">
    <property type="term" value="F:DNA binding"/>
    <property type="evidence" value="ECO:0007669"/>
    <property type="project" value="InterPro"/>
</dbReference>
<name>A0A7X5ZIA8_9GAMM</name>
<dbReference type="Pfam" id="PF04542">
    <property type="entry name" value="Sigma70_r2"/>
    <property type="match status" value="1"/>
</dbReference>
<dbReference type="InterPro" id="IPR014284">
    <property type="entry name" value="RNA_pol_sigma-70_dom"/>
</dbReference>
<feature type="domain" description="RNA polymerase sigma-70 region 2" evidence="5">
    <location>
        <begin position="25"/>
        <end position="88"/>
    </location>
</feature>
<dbReference type="AlphaFoldDB" id="A0A7X5ZIA8"/>
<dbReference type="InterPro" id="IPR013325">
    <property type="entry name" value="RNA_pol_sigma_r2"/>
</dbReference>
<dbReference type="InterPro" id="IPR013324">
    <property type="entry name" value="RNA_pol_sigma_r3/r4-like"/>
</dbReference>
<protein>
    <submittedName>
        <fullName evidence="7">Sigma-70 family RNA polymerase sigma factor</fullName>
    </submittedName>
</protein>
<gene>
    <name evidence="7" type="ORF">HBF25_09955</name>
</gene>
<comment type="caution">
    <text evidence="7">The sequence shown here is derived from an EMBL/GenBank/DDBJ whole genome shotgun (WGS) entry which is preliminary data.</text>
</comment>
<dbReference type="Gene3D" id="1.10.1740.10">
    <property type="match status" value="1"/>
</dbReference>
<evidence type="ECO:0000256" key="3">
    <source>
        <dbReference type="ARBA" id="ARBA00023082"/>
    </source>
</evidence>
<dbReference type="Proteomes" id="UP000490980">
    <property type="component" value="Unassembled WGS sequence"/>
</dbReference>
<evidence type="ECO:0000256" key="1">
    <source>
        <dbReference type="ARBA" id="ARBA00010641"/>
    </source>
</evidence>
<dbReference type="SUPFAM" id="SSF88659">
    <property type="entry name" value="Sigma3 and sigma4 domains of RNA polymerase sigma factors"/>
    <property type="match status" value="1"/>
</dbReference>
<evidence type="ECO:0000259" key="5">
    <source>
        <dbReference type="Pfam" id="PF04542"/>
    </source>
</evidence>
<dbReference type="Pfam" id="PF08281">
    <property type="entry name" value="Sigma70_r4_2"/>
    <property type="match status" value="1"/>
</dbReference>
<keyword evidence="3" id="KW-0731">Sigma factor</keyword>
<dbReference type="InterPro" id="IPR007627">
    <property type="entry name" value="RNA_pol_sigma70_r2"/>
</dbReference>
<evidence type="ECO:0000313" key="7">
    <source>
        <dbReference type="EMBL" id="NII06708.1"/>
    </source>
</evidence>
<dbReference type="InterPro" id="IPR039425">
    <property type="entry name" value="RNA_pol_sigma-70-like"/>
</dbReference>
<dbReference type="CDD" id="cd06171">
    <property type="entry name" value="Sigma70_r4"/>
    <property type="match status" value="1"/>
</dbReference>
<evidence type="ECO:0000256" key="4">
    <source>
        <dbReference type="ARBA" id="ARBA00023163"/>
    </source>
</evidence>
<comment type="similarity">
    <text evidence="1">Belongs to the sigma-70 factor family. ECF subfamily.</text>
</comment>
<accession>A0A7X5ZIA8</accession>
<reference evidence="7 8" key="1">
    <citation type="submission" date="2020-03" db="EMBL/GenBank/DDBJ databases">
        <authorList>
            <person name="Lai Q."/>
        </authorList>
    </citation>
    <scope>NUCLEOTIDE SEQUENCE [LARGE SCALE GENOMIC DNA]</scope>
    <source>
        <strain evidence="7 8">CCUG 25036</strain>
    </source>
</reference>
<proteinExistence type="inferred from homology"/>